<comment type="caution">
    <text evidence="8">The sequence shown here is derived from an EMBL/GenBank/DDBJ whole genome shotgun (WGS) entry which is preliminary data.</text>
</comment>
<dbReference type="Gene3D" id="2.170.270.10">
    <property type="entry name" value="SET domain"/>
    <property type="match status" value="1"/>
</dbReference>
<dbReference type="InterPro" id="IPR001214">
    <property type="entry name" value="SET_dom"/>
</dbReference>
<dbReference type="InterPro" id="IPR045318">
    <property type="entry name" value="EZH1/2-like"/>
</dbReference>
<proteinExistence type="predicted"/>
<accession>A0A4V6A539</accession>
<sequence>MANHPCTKMCQCPASCSLRFPGCRCAPGNCASNSCFCVLANWACDPEISGYGCFAVEFIPKEQGTFIIEYTGEVISTNEAERRGAVYDMMHCSTSSLLILRLESEARRGRHTKGQHLKVHQPLEDSNVKQKLMVVSGDHRIGLFASKDIQADEELFFDYSYEQHQAQFVSKELHKD</sequence>
<dbReference type="EMBL" id="AZBU02000003">
    <property type="protein sequence ID" value="TKR89425.1"/>
    <property type="molecule type" value="Genomic_DNA"/>
</dbReference>
<dbReference type="PANTHER" id="PTHR45747:SF4">
    <property type="entry name" value="HISTONE-LYSINE N-METHYLTRANSFERASE E(Z)"/>
    <property type="match status" value="1"/>
</dbReference>
<feature type="domain" description="SET" evidence="6">
    <location>
        <begin position="34"/>
        <end position="160"/>
    </location>
</feature>
<name>A0A4V6A539_STECR</name>
<evidence type="ECO:0000259" key="7">
    <source>
        <dbReference type="PROSITE" id="PS51633"/>
    </source>
</evidence>
<evidence type="ECO:0000313" key="9">
    <source>
        <dbReference type="Proteomes" id="UP000298663"/>
    </source>
</evidence>
<dbReference type="GO" id="GO:0046976">
    <property type="term" value="F:histone H3K27 methyltransferase activity"/>
    <property type="evidence" value="ECO:0007669"/>
    <property type="project" value="TreeGrafter"/>
</dbReference>
<keyword evidence="1" id="KW-0489">Methyltransferase</keyword>
<dbReference type="Proteomes" id="UP000298663">
    <property type="component" value="Unassembled WGS sequence"/>
</dbReference>
<dbReference type="PROSITE" id="PS50280">
    <property type="entry name" value="SET"/>
    <property type="match status" value="1"/>
</dbReference>
<dbReference type="PANTHER" id="PTHR45747">
    <property type="entry name" value="HISTONE-LYSINE N-METHYLTRANSFERASE E(Z)"/>
    <property type="match status" value="1"/>
</dbReference>
<dbReference type="GO" id="GO:0031507">
    <property type="term" value="P:heterochromatin formation"/>
    <property type="evidence" value="ECO:0007669"/>
    <property type="project" value="TreeGrafter"/>
</dbReference>
<keyword evidence="2" id="KW-0808">Transferase</keyword>
<evidence type="ECO:0000256" key="2">
    <source>
        <dbReference type="ARBA" id="ARBA00022679"/>
    </source>
</evidence>
<dbReference type="SMART" id="SM00317">
    <property type="entry name" value="SET"/>
    <property type="match status" value="1"/>
</dbReference>
<evidence type="ECO:0000259" key="6">
    <source>
        <dbReference type="PROSITE" id="PS50280"/>
    </source>
</evidence>
<evidence type="ECO:0008006" key="10">
    <source>
        <dbReference type="Google" id="ProtNLM"/>
    </source>
</evidence>
<keyword evidence="4" id="KW-0805">Transcription regulation</keyword>
<dbReference type="PROSITE" id="PS51633">
    <property type="entry name" value="CXC"/>
    <property type="match status" value="1"/>
</dbReference>
<dbReference type="InterPro" id="IPR046341">
    <property type="entry name" value="SET_dom_sf"/>
</dbReference>
<dbReference type="InterPro" id="IPR026489">
    <property type="entry name" value="CXC_dom"/>
</dbReference>
<keyword evidence="5" id="KW-0804">Transcription</keyword>
<feature type="domain" description="CXC" evidence="7">
    <location>
        <begin position="1"/>
        <end position="69"/>
    </location>
</feature>
<protein>
    <recommendedName>
        <fullName evidence="10">SET domain-containing protein</fullName>
    </recommendedName>
</protein>
<dbReference type="SUPFAM" id="SSF82199">
    <property type="entry name" value="SET domain"/>
    <property type="match status" value="1"/>
</dbReference>
<gene>
    <name evidence="8" type="ORF">L596_013530</name>
</gene>
<evidence type="ECO:0000256" key="1">
    <source>
        <dbReference type="ARBA" id="ARBA00022603"/>
    </source>
</evidence>
<reference evidence="8 9" key="1">
    <citation type="journal article" date="2015" name="Genome Biol.">
        <title>Comparative genomics of Steinernema reveals deeply conserved gene regulatory networks.</title>
        <authorList>
            <person name="Dillman A.R."/>
            <person name="Macchietto M."/>
            <person name="Porter C.F."/>
            <person name="Rogers A."/>
            <person name="Williams B."/>
            <person name="Antoshechkin I."/>
            <person name="Lee M.M."/>
            <person name="Goodwin Z."/>
            <person name="Lu X."/>
            <person name="Lewis E.E."/>
            <person name="Goodrich-Blair H."/>
            <person name="Stock S.P."/>
            <person name="Adams B.J."/>
            <person name="Sternberg P.W."/>
            <person name="Mortazavi A."/>
        </authorList>
    </citation>
    <scope>NUCLEOTIDE SEQUENCE [LARGE SCALE GENOMIC DNA]</scope>
    <source>
        <strain evidence="8 9">ALL</strain>
    </source>
</reference>
<keyword evidence="3" id="KW-0949">S-adenosyl-L-methionine</keyword>
<keyword evidence="9" id="KW-1185">Reference proteome</keyword>
<dbReference type="OrthoDB" id="6141102at2759"/>
<organism evidence="8 9">
    <name type="scientific">Steinernema carpocapsae</name>
    <name type="common">Entomopathogenic nematode</name>
    <dbReference type="NCBI Taxonomy" id="34508"/>
    <lineage>
        <taxon>Eukaryota</taxon>
        <taxon>Metazoa</taxon>
        <taxon>Ecdysozoa</taxon>
        <taxon>Nematoda</taxon>
        <taxon>Chromadorea</taxon>
        <taxon>Rhabditida</taxon>
        <taxon>Tylenchina</taxon>
        <taxon>Panagrolaimomorpha</taxon>
        <taxon>Strongyloidoidea</taxon>
        <taxon>Steinernematidae</taxon>
        <taxon>Steinernema</taxon>
    </lineage>
</organism>
<dbReference type="Pfam" id="PF00856">
    <property type="entry name" value="SET"/>
    <property type="match status" value="1"/>
</dbReference>
<dbReference type="STRING" id="34508.A0A4V6A539"/>
<dbReference type="GO" id="GO:0003682">
    <property type="term" value="F:chromatin binding"/>
    <property type="evidence" value="ECO:0007669"/>
    <property type="project" value="TreeGrafter"/>
</dbReference>
<reference evidence="8 9" key="2">
    <citation type="journal article" date="2019" name="G3 (Bethesda)">
        <title>Hybrid Assembly of the Genome of the Entomopathogenic Nematode Steinernema carpocapsae Identifies the X-Chromosome.</title>
        <authorList>
            <person name="Serra L."/>
            <person name="Macchietto M."/>
            <person name="Macias-Munoz A."/>
            <person name="McGill C.J."/>
            <person name="Rodriguez I.M."/>
            <person name="Rodriguez B."/>
            <person name="Murad R."/>
            <person name="Mortazavi A."/>
        </authorList>
    </citation>
    <scope>NUCLEOTIDE SEQUENCE [LARGE SCALE GENOMIC DNA]</scope>
    <source>
        <strain evidence="8 9">ALL</strain>
    </source>
</reference>
<evidence type="ECO:0000256" key="5">
    <source>
        <dbReference type="ARBA" id="ARBA00023163"/>
    </source>
</evidence>
<evidence type="ECO:0000256" key="3">
    <source>
        <dbReference type="ARBA" id="ARBA00022691"/>
    </source>
</evidence>
<evidence type="ECO:0000313" key="8">
    <source>
        <dbReference type="EMBL" id="TKR89425.1"/>
    </source>
</evidence>
<dbReference type="GO" id="GO:0032259">
    <property type="term" value="P:methylation"/>
    <property type="evidence" value="ECO:0007669"/>
    <property type="project" value="UniProtKB-KW"/>
</dbReference>
<dbReference type="GO" id="GO:0005634">
    <property type="term" value="C:nucleus"/>
    <property type="evidence" value="ECO:0007669"/>
    <property type="project" value="TreeGrafter"/>
</dbReference>
<dbReference type="AlphaFoldDB" id="A0A4V6A539"/>
<evidence type="ECO:0000256" key="4">
    <source>
        <dbReference type="ARBA" id="ARBA00023015"/>
    </source>
</evidence>